<sequence>MGEMKNLSIFKKIGLAGILPLVIGMIIPENLYGDLVPANSLSRLIFLLVIVVGAITAALTAACIIMAALDKAINVR</sequence>
<protein>
    <submittedName>
        <fullName evidence="2">Uncharacterized protein</fullName>
    </submittedName>
</protein>
<feature type="transmembrane region" description="Helical" evidence="1">
    <location>
        <begin position="44"/>
        <end position="69"/>
    </location>
</feature>
<evidence type="ECO:0000256" key="1">
    <source>
        <dbReference type="SAM" id="Phobius"/>
    </source>
</evidence>
<feature type="transmembrane region" description="Helical" evidence="1">
    <location>
        <begin position="12"/>
        <end position="32"/>
    </location>
</feature>
<name>A0A1F5BW18_9BACT</name>
<keyword evidence="1" id="KW-0472">Membrane</keyword>
<proteinExistence type="predicted"/>
<keyword evidence="1" id="KW-1133">Transmembrane helix</keyword>
<comment type="caution">
    <text evidence="2">The sequence shown here is derived from an EMBL/GenBank/DDBJ whole genome shotgun (WGS) entry which is preliminary data.</text>
</comment>
<dbReference type="Proteomes" id="UP000176650">
    <property type="component" value="Unassembled WGS sequence"/>
</dbReference>
<keyword evidence="1" id="KW-0812">Transmembrane</keyword>
<dbReference type="EMBL" id="MEYS01000001">
    <property type="protein sequence ID" value="OGD34807.1"/>
    <property type="molecule type" value="Genomic_DNA"/>
</dbReference>
<reference evidence="2 3" key="1">
    <citation type="journal article" date="2016" name="Nat. Commun.">
        <title>Thousands of microbial genomes shed light on interconnected biogeochemical processes in an aquifer system.</title>
        <authorList>
            <person name="Anantharaman K."/>
            <person name="Brown C.T."/>
            <person name="Hug L.A."/>
            <person name="Sharon I."/>
            <person name="Castelle C.J."/>
            <person name="Probst A.J."/>
            <person name="Thomas B.C."/>
            <person name="Singh A."/>
            <person name="Wilkins M.J."/>
            <person name="Karaoz U."/>
            <person name="Brodie E.L."/>
            <person name="Williams K.H."/>
            <person name="Hubbard S.S."/>
            <person name="Banfield J.F."/>
        </authorList>
    </citation>
    <scope>NUCLEOTIDE SEQUENCE [LARGE SCALE GENOMIC DNA]</scope>
</reference>
<dbReference type="AlphaFoldDB" id="A0A1F5BW18"/>
<accession>A0A1F5BW18</accession>
<organism evidence="2 3">
    <name type="scientific">Candidatus Azambacteria bacterium RIFCSPLOWO2_01_FULL_46_25</name>
    <dbReference type="NCBI Taxonomy" id="1797298"/>
    <lineage>
        <taxon>Bacteria</taxon>
        <taxon>Candidatus Azamiibacteriota</taxon>
    </lineage>
</organism>
<evidence type="ECO:0000313" key="3">
    <source>
        <dbReference type="Proteomes" id="UP000176650"/>
    </source>
</evidence>
<evidence type="ECO:0000313" key="2">
    <source>
        <dbReference type="EMBL" id="OGD34807.1"/>
    </source>
</evidence>
<dbReference type="STRING" id="1797298.A2988_04930"/>
<gene>
    <name evidence="2" type="ORF">A2988_04930</name>
</gene>